<sequence>MTRNFVALALLLFNSERDRPEDRGFPDPPRAGLEVTFFLRRFDSLRCFMAKV</sequence>
<organism evidence="1 2">
    <name type="scientific">Rhodopirellula maiorica SM1</name>
    <dbReference type="NCBI Taxonomy" id="1265738"/>
    <lineage>
        <taxon>Bacteria</taxon>
        <taxon>Pseudomonadati</taxon>
        <taxon>Planctomycetota</taxon>
        <taxon>Planctomycetia</taxon>
        <taxon>Pirellulales</taxon>
        <taxon>Pirellulaceae</taxon>
        <taxon>Novipirellula</taxon>
    </lineage>
</organism>
<evidence type="ECO:0000313" key="2">
    <source>
        <dbReference type="Proteomes" id="UP000011991"/>
    </source>
</evidence>
<dbReference type="PATRIC" id="fig|1265738.3.peg.5075"/>
<dbReference type="Proteomes" id="UP000011991">
    <property type="component" value="Unassembled WGS sequence"/>
</dbReference>
<dbReference type="EMBL" id="ANOG01000715">
    <property type="protein sequence ID" value="EMI18032.1"/>
    <property type="molecule type" value="Genomic_DNA"/>
</dbReference>
<accession>M5RRL7</accession>
<dbReference type="AlphaFoldDB" id="M5RRL7"/>
<keyword evidence="2" id="KW-1185">Reference proteome</keyword>
<name>M5RRL7_9BACT</name>
<protein>
    <submittedName>
        <fullName evidence="1">Uncharacterized protein</fullName>
    </submittedName>
</protein>
<evidence type="ECO:0000313" key="1">
    <source>
        <dbReference type="EMBL" id="EMI18032.1"/>
    </source>
</evidence>
<reference evidence="1 2" key="1">
    <citation type="journal article" date="2013" name="Mar. Genomics">
        <title>Expression of sulfatases in Rhodopirellula baltica and the diversity of sulfatases in the genus Rhodopirellula.</title>
        <authorList>
            <person name="Wegner C.E."/>
            <person name="Richter-Heitmann T."/>
            <person name="Klindworth A."/>
            <person name="Klockow C."/>
            <person name="Richter M."/>
            <person name="Achstetter T."/>
            <person name="Glockner F.O."/>
            <person name="Harder J."/>
        </authorList>
    </citation>
    <scope>NUCLEOTIDE SEQUENCE [LARGE SCALE GENOMIC DNA]</scope>
    <source>
        <strain evidence="1 2">SM1</strain>
    </source>
</reference>
<gene>
    <name evidence="1" type="ORF">RMSM_05046</name>
</gene>
<comment type="caution">
    <text evidence="1">The sequence shown here is derived from an EMBL/GenBank/DDBJ whole genome shotgun (WGS) entry which is preliminary data.</text>
</comment>
<proteinExistence type="predicted"/>